<keyword evidence="2" id="KW-1003">Cell membrane</keyword>
<keyword evidence="7 8" id="KW-0472">Membrane</keyword>
<evidence type="ECO:0000256" key="7">
    <source>
        <dbReference type="ARBA" id="ARBA00023136"/>
    </source>
</evidence>
<dbReference type="Proteomes" id="UP000199584">
    <property type="component" value="Unassembled WGS sequence"/>
</dbReference>
<protein>
    <submittedName>
        <fullName evidence="9">Prepilin-type N-terminal cleavage/methylation domain-containing protein</fullName>
    </submittedName>
</protein>
<dbReference type="SUPFAM" id="SSF54523">
    <property type="entry name" value="Pili subunits"/>
    <property type="match status" value="1"/>
</dbReference>
<organism evidence="9 10">
    <name type="scientific">Desulfoscipio geothermicus DSM 3669</name>
    <dbReference type="NCBI Taxonomy" id="1121426"/>
    <lineage>
        <taxon>Bacteria</taxon>
        <taxon>Bacillati</taxon>
        <taxon>Bacillota</taxon>
        <taxon>Clostridia</taxon>
        <taxon>Eubacteriales</taxon>
        <taxon>Desulfallaceae</taxon>
        <taxon>Desulfoscipio</taxon>
    </lineage>
</organism>
<evidence type="ECO:0000256" key="4">
    <source>
        <dbReference type="ARBA" id="ARBA00022519"/>
    </source>
</evidence>
<name>A0A1I6DBM7_9FIRM</name>
<keyword evidence="10" id="KW-1185">Reference proteome</keyword>
<accession>A0A1I6DBM7</accession>
<dbReference type="GO" id="GO:0005886">
    <property type="term" value="C:plasma membrane"/>
    <property type="evidence" value="ECO:0007669"/>
    <property type="project" value="UniProtKB-SubCell"/>
</dbReference>
<reference evidence="10" key="1">
    <citation type="submission" date="2016-10" db="EMBL/GenBank/DDBJ databases">
        <authorList>
            <person name="Varghese N."/>
            <person name="Submissions S."/>
        </authorList>
    </citation>
    <scope>NUCLEOTIDE SEQUENCE [LARGE SCALE GENOMIC DNA]</scope>
    <source>
        <strain evidence="10">DSM 3669</strain>
    </source>
</reference>
<dbReference type="AlphaFoldDB" id="A0A1I6DBM7"/>
<keyword evidence="6 8" id="KW-1133">Transmembrane helix</keyword>
<feature type="transmembrane region" description="Helical" evidence="8">
    <location>
        <begin position="12"/>
        <end position="37"/>
    </location>
</feature>
<dbReference type="STRING" id="39060.SAMN05660706_10881"/>
<keyword evidence="5 8" id="KW-0812">Transmembrane</keyword>
<evidence type="ECO:0000256" key="3">
    <source>
        <dbReference type="ARBA" id="ARBA00022481"/>
    </source>
</evidence>
<evidence type="ECO:0000256" key="6">
    <source>
        <dbReference type="ARBA" id="ARBA00022989"/>
    </source>
</evidence>
<evidence type="ECO:0000256" key="1">
    <source>
        <dbReference type="ARBA" id="ARBA00004377"/>
    </source>
</evidence>
<dbReference type="InterPro" id="IPR012902">
    <property type="entry name" value="N_methyl_site"/>
</dbReference>
<evidence type="ECO:0000256" key="5">
    <source>
        <dbReference type="ARBA" id="ARBA00022692"/>
    </source>
</evidence>
<dbReference type="InterPro" id="IPR045584">
    <property type="entry name" value="Pilin-like"/>
</dbReference>
<keyword evidence="3" id="KW-0488">Methylation</keyword>
<keyword evidence="4" id="KW-0997">Cell inner membrane</keyword>
<gene>
    <name evidence="9" type="ORF">SAMN05660706_10881</name>
</gene>
<dbReference type="EMBL" id="FOYM01000008">
    <property type="protein sequence ID" value="SFR02855.1"/>
    <property type="molecule type" value="Genomic_DNA"/>
</dbReference>
<dbReference type="InterPro" id="IPR051621">
    <property type="entry name" value="T2SS_protein_J"/>
</dbReference>
<dbReference type="NCBIfam" id="TIGR02532">
    <property type="entry name" value="IV_pilin_GFxxxE"/>
    <property type="match status" value="1"/>
</dbReference>
<dbReference type="RefSeq" id="WP_092482649.1">
    <property type="nucleotide sequence ID" value="NZ_FOYM01000008.1"/>
</dbReference>
<sequence>MPDVGKLRNDNGFTLVEMMVALALLSVVFTAVNSFFLSSVTAWHRSQDKAEVEENLRIGMNRLSRELRQAESIVSYDNTSQPRGRLTFQAERNNALKTISYYCSSSGDPEAAYQLIRAVSGEGNNPVARYVTGISVSPANCGAQTKLLTVTLEGEKGKSGVVRVSTTIMLRGAN</sequence>
<dbReference type="PANTHER" id="PTHR39583:SF2">
    <property type="entry name" value="TYPE II SECRETION SYSTEM PROTEIN J"/>
    <property type="match status" value="1"/>
</dbReference>
<evidence type="ECO:0000256" key="8">
    <source>
        <dbReference type="SAM" id="Phobius"/>
    </source>
</evidence>
<evidence type="ECO:0000313" key="9">
    <source>
        <dbReference type="EMBL" id="SFR02855.1"/>
    </source>
</evidence>
<evidence type="ECO:0000313" key="10">
    <source>
        <dbReference type="Proteomes" id="UP000199584"/>
    </source>
</evidence>
<comment type="subcellular location">
    <subcellularLocation>
        <location evidence="1">Cell inner membrane</location>
        <topology evidence="1">Single-pass membrane protein</topology>
    </subcellularLocation>
</comment>
<evidence type="ECO:0000256" key="2">
    <source>
        <dbReference type="ARBA" id="ARBA00022475"/>
    </source>
</evidence>
<dbReference type="Pfam" id="PF07963">
    <property type="entry name" value="N_methyl"/>
    <property type="match status" value="1"/>
</dbReference>
<proteinExistence type="predicted"/>
<dbReference type="PANTHER" id="PTHR39583">
    <property type="entry name" value="TYPE II SECRETION SYSTEM PROTEIN J-RELATED"/>
    <property type="match status" value="1"/>
</dbReference>